<dbReference type="Gene3D" id="3.30.70.120">
    <property type="match status" value="1"/>
</dbReference>
<dbReference type="InterPro" id="IPR003740">
    <property type="entry name" value="YitT"/>
</dbReference>
<keyword evidence="5 6" id="KW-0472">Membrane</keyword>
<feature type="transmembrane region" description="Helical" evidence="6">
    <location>
        <begin position="166"/>
        <end position="184"/>
    </location>
</feature>
<gene>
    <name evidence="8" type="ORF">GCM10022389_27450</name>
</gene>
<dbReference type="PIRSF" id="PIRSF006483">
    <property type="entry name" value="Membrane_protein_YitT"/>
    <property type="match status" value="1"/>
</dbReference>
<organism evidence="8 9">
    <name type="scientific">Flavobacterium cheonanense</name>
    <dbReference type="NCBI Taxonomy" id="706183"/>
    <lineage>
        <taxon>Bacteria</taxon>
        <taxon>Pseudomonadati</taxon>
        <taxon>Bacteroidota</taxon>
        <taxon>Flavobacteriia</taxon>
        <taxon>Flavobacteriales</taxon>
        <taxon>Flavobacteriaceae</taxon>
        <taxon>Flavobacterium</taxon>
    </lineage>
</organism>
<evidence type="ECO:0000313" key="8">
    <source>
        <dbReference type="EMBL" id="GAA4079880.1"/>
    </source>
</evidence>
<dbReference type="Pfam" id="PF02588">
    <property type="entry name" value="YitT_membrane"/>
    <property type="match status" value="1"/>
</dbReference>
<keyword evidence="3 6" id="KW-0812">Transmembrane</keyword>
<evidence type="ECO:0000256" key="3">
    <source>
        <dbReference type="ARBA" id="ARBA00022692"/>
    </source>
</evidence>
<dbReference type="InterPro" id="IPR019264">
    <property type="entry name" value="DUF2179"/>
</dbReference>
<name>A0ABP7W502_9FLAO</name>
<protein>
    <submittedName>
        <fullName evidence="8">YitT family protein</fullName>
    </submittedName>
</protein>
<keyword evidence="2" id="KW-1003">Cell membrane</keyword>
<comment type="caution">
    <text evidence="8">The sequence shown here is derived from an EMBL/GenBank/DDBJ whole genome shotgun (WGS) entry which is preliminary data.</text>
</comment>
<feature type="transmembrane region" description="Helical" evidence="6">
    <location>
        <begin position="27"/>
        <end position="45"/>
    </location>
</feature>
<proteinExistence type="predicted"/>
<evidence type="ECO:0000256" key="4">
    <source>
        <dbReference type="ARBA" id="ARBA00022989"/>
    </source>
</evidence>
<dbReference type="RefSeq" id="WP_344817238.1">
    <property type="nucleotide sequence ID" value="NZ_BAABCT010000010.1"/>
</dbReference>
<dbReference type="PANTHER" id="PTHR33545">
    <property type="entry name" value="UPF0750 MEMBRANE PROTEIN YITT-RELATED"/>
    <property type="match status" value="1"/>
</dbReference>
<evidence type="ECO:0000256" key="5">
    <source>
        <dbReference type="ARBA" id="ARBA00023136"/>
    </source>
</evidence>
<accession>A0ABP7W502</accession>
<feature type="transmembrane region" description="Helical" evidence="6">
    <location>
        <begin position="65"/>
        <end position="86"/>
    </location>
</feature>
<evidence type="ECO:0000256" key="1">
    <source>
        <dbReference type="ARBA" id="ARBA00004651"/>
    </source>
</evidence>
<dbReference type="Proteomes" id="UP001500367">
    <property type="component" value="Unassembled WGS sequence"/>
</dbReference>
<dbReference type="EMBL" id="BAABCT010000010">
    <property type="protein sequence ID" value="GAA4079880.1"/>
    <property type="molecule type" value="Genomic_DNA"/>
</dbReference>
<dbReference type="PANTHER" id="PTHR33545:SF3">
    <property type="entry name" value="UPF0750 MEMBRANE PROTEIN YQFU"/>
    <property type="match status" value="1"/>
</dbReference>
<dbReference type="InterPro" id="IPR015867">
    <property type="entry name" value="N-reg_PII/ATP_PRibTrfase_C"/>
</dbReference>
<comment type="subcellular location">
    <subcellularLocation>
        <location evidence="1">Cell membrane</location>
        <topology evidence="1">Multi-pass membrane protein</topology>
    </subcellularLocation>
</comment>
<keyword evidence="4 6" id="KW-1133">Transmembrane helix</keyword>
<dbReference type="CDD" id="cd16380">
    <property type="entry name" value="YitT_C"/>
    <property type="match status" value="1"/>
</dbReference>
<sequence>MKLIFDALVRKSGRVPQLVYTRHIKDFILISIGVVLATIGLKEFLLPNNFLDGGAMGLSLLSEIITGIELSILIVLINLPFIIIGAKQISMEFAVKSALAILALSLLVHFITLPAITTDKLLISVFGGFFLGAGIGFAIRGGAVIDGTEVLAIYVSKKTSLSVGDFISVFNVILFSFSALLVSVETAMYSMLTYFAASKTVDFIINGIEEYIGVTIVSRNASEVKQAIIDNLGRGVTVYNSESGYGKTGVNFNENKILFCVVTRLEVTRLLLEIDKIDEEAFVVQHSIKDTKGGMIKKRPLH</sequence>
<dbReference type="InterPro" id="IPR051461">
    <property type="entry name" value="UPF0750_membrane"/>
</dbReference>
<evidence type="ECO:0000259" key="7">
    <source>
        <dbReference type="Pfam" id="PF10035"/>
    </source>
</evidence>
<feature type="domain" description="DUF2179" evidence="7">
    <location>
        <begin position="234"/>
        <end position="293"/>
    </location>
</feature>
<evidence type="ECO:0000313" key="9">
    <source>
        <dbReference type="Proteomes" id="UP001500367"/>
    </source>
</evidence>
<evidence type="ECO:0000256" key="2">
    <source>
        <dbReference type="ARBA" id="ARBA00022475"/>
    </source>
</evidence>
<reference evidence="9" key="1">
    <citation type="journal article" date="2019" name="Int. J. Syst. Evol. Microbiol.">
        <title>The Global Catalogue of Microorganisms (GCM) 10K type strain sequencing project: providing services to taxonomists for standard genome sequencing and annotation.</title>
        <authorList>
            <consortium name="The Broad Institute Genomics Platform"/>
            <consortium name="The Broad Institute Genome Sequencing Center for Infectious Disease"/>
            <person name="Wu L."/>
            <person name="Ma J."/>
        </authorList>
    </citation>
    <scope>NUCLEOTIDE SEQUENCE [LARGE SCALE GENOMIC DNA]</scope>
    <source>
        <strain evidence="9">JCM 17069</strain>
    </source>
</reference>
<feature type="transmembrane region" description="Helical" evidence="6">
    <location>
        <begin position="98"/>
        <end position="116"/>
    </location>
</feature>
<evidence type="ECO:0000256" key="6">
    <source>
        <dbReference type="SAM" id="Phobius"/>
    </source>
</evidence>
<feature type="transmembrane region" description="Helical" evidence="6">
    <location>
        <begin position="122"/>
        <end position="145"/>
    </location>
</feature>
<dbReference type="Pfam" id="PF10035">
    <property type="entry name" value="DUF2179"/>
    <property type="match status" value="1"/>
</dbReference>
<keyword evidence="9" id="KW-1185">Reference proteome</keyword>